<name>A0A0L0F5V1_9EUKA</name>
<feature type="non-terminal residue" evidence="1">
    <location>
        <position position="1"/>
    </location>
</feature>
<dbReference type="EMBL" id="KQ247603">
    <property type="protein sequence ID" value="KNC72087.1"/>
    <property type="molecule type" value="Genomic_DNA"/>
</dbReference>
<sequence>LKPRLPSVFFSEQPSSTQTYARLFILQKCLDVICGILSLNQSQATLVNTFIILREMCAEYPHMLFDESAENCAVVTSLVLNHSFSAFPLVRREAAATIYWLAKVNYKNN</sequence>
<proteinExistence type="predicted"/>
<gene>
    <name evidence="1" type="ORF">SARC_15364</name>
</gene>
<dbReference type="RefSeq" id="XP_014145989.1">
    <property type="nucleotide sequence ID" value="XM_014290514.1"/>
</dbReference>
<feature type="non-terminal residue" evidence="1">
    <location>
        <position position="109"/>
    </location>
</feature>
<dbReference type="Proteomes" id="UP000054560">
    <property type="component" value="Unassembled WGS sequence"/>
</dbReference>
<evidence type="ECO:0000313" key="2">
    <source>
        <dbReference type="Proteomes" id="UP000054560"/>
    </source>
</evidence>
<evidence type="ECO:0000313" key="1">
    <source>
        <dbReference type="EMBL" id="KNC72087.1"/>
    </source>
</evidence>
<dbReference type="STRING" id="667725.A0A0L0F5V1"/>
<dbReference type="GeneID" id="25915868"/>
<accession>A0A0L0F5V1</accession>
<protein>
    <submittedName>
        <fullName evidence="1">Uncharacterized protein</fullName>
    </submittedName>
</protein>
<keyword evidence="2" id="KW-1185">Reference proteome</keyword>
<organism evidence="1 2">
    <name type="scientific">Sphaeroforma arctica JP610</name>
    <dbReference type="NCBI Taxonomy" id="667725"/>
    <lineage>
        <taxon>Eukaryota</taxon>
        <taxon>Ichthyosporea</taxon>
        <taxon>Ichthyophonida</taxon>
        <taxon>Sphaeroforma</taxon>
    </lineage>
</organism>
<dbReference type="OrthoDB" id="47328at2759"/>
<reference evidence="1 2" key="1">
    <citation type="submission" date="2011-02" db="EMBL/GenBank/DDBJ databases">
        <title>The Genome Sequence of Sphaeroforma arctica JP610.</title>
        <authorList>
            <consortium name="The Broad Institute Genome Sequencing Platform"/>
            <person name="Russ C."/>
            <person name="Cuomo C."/>
            <person name="Young S.K."/>
            <person name="Zeng Q."/>
            <person name="Gargeya S."/>
            <person name="Alvarado L."/>
            <person name="Berlin A."/>
            <person name="Chapman S.B."/>
            <person name="Chen Z."/>
            <person name="Freedman E."/>
            <person name="Gellesch M."/>
            <person name="Goldberg J."/>
            <person name="Griggs A."/>
            <person name="Gujja S."/>
            <person name="Heilman E."/>
            <person name="Heiman D."/>
            <person name="Howarth C."/>
            <person name="Mehta T."/>
            <person name="Neiman D."/>
            <person name="Pearson M."/>
            <person name="Roberts A."/>
            <person name="Saif S."/>
            <person name="Shea T."/>
            <person name="Shenoy N."/>
            <person name="Sisk P."/>
            <person name="Stolte C."/>
            <person name="Sykes S."/>
            <person name="White J."/>
            <person name="Yandava C."/>
            <person name="Burger G."/>
            <person name="Gray M.W."/>
            <person name="Holland P.W.H."/>
            <person name="King N."/>
            <person name="Lang F.B.F."/>
            <person name="Roger A.J."/>
            <person name="Ruiz-Trillo I."/>
            <person name="Haas B."/>
            <person name="Nusbaum C."/>
            <person name="Birren B."/>
        </authorList>
    </citation>
    <scope>NUCLEOTIDE SEQUENCE [LARGE SCALE GENOMIC DNA]</scope>
    <source>
        <strain evidence="1 2">JP610</strain>
    </source>
</reference>
<dbReference type="AlphaFoldDB" id="A0A0L0F5V1"/>